<proteinExistence type="predicted"/>
<evidence type="ECO:0000313" key="2">
    <source>
        <dbReference type="Proteomes" id="UP000608850"/>
    </source>
</evidence>
<dbReference type="RefSeq" id="WP_188878389.1">
    <property type="nucleotide sequence ID" value="NZ_BMOQ01000004.1"/>
</dbReference>
<sequence>MADWKDRVVGERMSVDDEFGEQVEASSFSRQQWGLIMTAVNFRIENPDDPEAARLTVDTGKLPQVMPEIDNVEKQMASMGAGGSGSTSSGEGFLGGVKRALGFGGGDEDERYEEAETLVREYASLLQERLEENGRWAEACRVAASDE</sequence>
<organism evidence="1 2">
    <name type="scientific">Halarchaeum nitratireducens</name>
    <dbReference type="NCBI Taxonomy" id="489913"/>
    <lineage>
        <taxon>Archaea</taxon>
        <taxon>Methanobacteriati</taxon>
        <taxon>Methanobacteriota</taxon>
        <taxon>Stenosarchaea group</taxon>
        <taxon>Halobacteria</taxon>
        <taxon>Halobacteriales</taxon>
        <taxon>Halobacteriaceae</taxon>
    </lineage>
</organism>
<dbReference type="EMBL" id="BMOQ01000004">
    <property type="protein sequence ID" value="GGN17181.1"/>
    <property type="molecule type" value="Genomic_DNA"/>
</dbReference>
<accession>A0A830GBS7</accession>
<dbReference type="InterPro" id="IPR043821">
    <property type="entry name" value="DUF5799"/>
</dbReference>
<gene>
    <name evidence="1" type="ORF">GCM10009021_17400</name>
</gene>
<evidence type="ECO:0000313" key="1">
    <source>
        <dbReference type="EMBL" id="GGN17181.1"/>
    </source>
</evidence>
<name>A0A830GBS7_9EURY</name>
<dbReference type="Pfam" id="PF19113">
    <property type="entry name" value="DUF5799"/>
    <property type="match status" value="1"/>
</dbReference>
<dbReference type="AlphaFoldDB" id="A0A830GBS7"/>
<keyword evidence="2" id="KW-1185">Reference proteome</keyword>
<reference evidence="1 2" key="1">
    <citation type="journal article" date="2019" name="Int. J. Syst. Evol. Microbiol.">
        <title>The Global Catalogue of Microorganisms (GCM) 10K type strain sequencing project: providing services to taxonomists for standard genome sequencing and annotation.</title>
        <authorList>
            <consortium name="The Broad Institute Genomics Platform"/>
            <consortium name="The Broad Institute Genome Sequencing Center for Infectious Disease"/>
            <person name="Wu L."/>
            <person name="Ma J."/>
        </authorList>
    </citation>
    <scope>NUCLEOTIDE SEQUENCE [LARGE SCALE GENOMIC DNA]</scope>
    <source>
        <strain evidence="1 2">JCM 16331</strain>
    </source>
</reference>
<comment type="caution">
    <text evidence="1">The sequence shown here is derived from an EMBL/GenBank/DDBJ whole genome shotgun (WGS) entry which is preliminary data.</text>
</comment>
<dbReference type="OrthoDB" id="204348at2157"/>
<dbReference type="Proteomes" id="UP000608850">
    <property type="component" value="Unassembled WGS sequence"/>
</dbReference>
<protein>
    <submittedName>
        <fullName evidence="1">Uncharacterized protein</fullName>
    </submittedName>
</protein>